<dbReference type="GeneTree" id="ENSGT01020000230358"/>
<dbReference type="Proteomes" id="UP000694580">
    <property type="component" value="Chromosome 7"/>
</dbReference>
<dbReference type="SMART" id="SM00406">
    <property type="entry name" value="IGv"/>
    <property type="match status" value="1"/>
</dbReference>
<organism evidence="5 6">
    <name type="scientific">Denticeps clupeoides</name>
    <name type="common">denticle herring</name>
    <dbReference type="NCBI Taxonomy" id="299321"/>
    <lineage>
        <taxon>Eukaryota</taxon>
        <taxon>Metazoa</taxon>
        <taxon>Chordata</taxon>
        <taxon>Craniata</taxon>
        <taxon>Vertebrata</taxon>
        <taxon>Euteleostomi</taxon>
        <taxon>Actinopterygii</taxon>
        <taxon>Neopterygii</taxon>
        <taxon>Teleostei</taxon>
        <taxon>Clupei</taxon>
        <taxon>Clupeiformes</taxon>
        <taxon>Denticipitoidei</taxon>
        <taxon>Denticipitidae</taxon>
        <taxon>Denticeps</taxon>
    </lineage>
</organism>
<dbReference type="GO" id="GO:0005576">
    <property type="term" value="C:extracellular region"/>
    <property type="evidence" value="ECO:0007669"/>
    <property type="project" value="UniProtKB-ARBA"/>
</dbReference>
<evidence type="ECO:0000313" key="6">
    <source>
        <dbReference type="Proteomes" id="UP000694580"/>
    </source>
</evidence>
<dbReference type="Pfam" id="PF07686">
    <property type="entry name" value="V-set"/>
    <property type="match status" value="1"/>
</dbReference>
<keyword evidence="1" id="KW-0391">Immunity</keyword>
<reference evidence="5" key="2">
    <citation type="submission" date="2025-08" db="UniProtKB">
        <authorList>
            <consortium name="Ensembl"/>
        </authorList>
    </citation>
    <scope>IDENTIFICATION</scope>
</reference>
<dbReference type="InterPro" id="IPR050199">
    <property type="entry name" value="IgHV"/>
</dbReference>
<keyword evidence="6" id="KW-1185">Reference proteome</keyword>
<dbReference type="PANTHER" id="PTHR23266">
    <property type="entry name" value="IMMUNOGLOBULIN HEAVY CHAIN"/>
    <property type="match status" value="1"/>
</dbReference>
<keyword evidence="3" id="KW-1280">Immunoglobulin</keyword>
<protein>
    <recommendedName>
        <fullName evidence="4">Ig-like domain-containing protein</fullName>
    </recommendedName>
</protein>
<reference evidence="5 6" key="1">
    <citation type="submission" date="2020-06" db="EMBL/GenBank/DDBJ databases">
        <authorList>
            <consortium name="Wellcome Sanger Institute Data Sharing"/>
        </authorList>
    </citation>
    <scope>NUCLEOTIDE SEQUENCE [LARGE SCALE GENOMIC DNA]</scope>
</reference>
<dbReference type="SUPFAM" id="SSF48726">
    <property type="entry name" value="Immunoglobulin"/>
    <property type="match status" value="1"/>
</dbReference>
<dbReference type="InterPro" id="IPR013106">
    <property type="entry name" value="Ig_V-set"/>
</dbReference>
<dbReference type="AlphaFoldDB" id="A0AAY4BRV7"/>
<proteinExistence type="predicted"/>
<accession>A0AAY4BRV7</accession>
<feature type="domain" description="Ig-like" evidence="4">
    <location>
        <begin position="34"/>
        <end position="122"/>
    </location>
</feature>
<dbReference type="InterPro" id="IPR036179">
    <property type="entry name" value="Ig-like_dom_sf"/>
</dbReference>
<dbReference type="GO" id="GO:0002250">
    <property type="term" value="P:adaptive immune response"/>
    <property type="evidence" value="ECO:0007669"/>
    <property type="project" value="UniProtKB-KW"/>
</dbReference>
<sequence length="122" mass="13401">ICHNHKTLKAEENQVAVHCNVELTQMPSVVQPPGQPLTLTCKVSGYSVTDRSYCTNWIRQPAGEALEWIGEVCGSGNLYHSEKLKNKFSVSRDTSSSSVSLRGNGLQAADTAVYYCARKAPW</sequence>
<evidence type="ECO:0000259" key="4">
    <source>
        <dbReference type="PROSITE" id="PS50835"/>
    </source>
</evidence>
<dbReference type="PROSITE" id="PS50835">
    <property type="entry name" value="IG_LIKE"/>
    <property type="match status" value="1"/>
</dbReference>
<dbReference type="InterPro" id="IPR007110">
    <property type="entry name" value="Ig-like_dom"/>
</dbReference>
<dbReference type="InterPro" id="IPR013783">
    <property type="entry name" value="Ig-like_fold"/>
</dbReference>
<dbReference type="Gene3D" id="2.60.40.10">
    <property type="entry name" value="Immunoglobulins"/>
    <property type="match status" value="1"/>
</dbReference>
<evidence type="ECO:0000256" key="3">
    <source>
        <dbReference type="ARBA" id="ARBA00043265"/>
    </source>
</evidence>
<evidence type="ECO:0000313" key="5">
    <source>
        <dbReference type="Ensembl" id="ENSDCDP00010023628.1"/>
    </source>
</evidence>
<reference evidence="5" key="3">
    <citation type="submission" date="2025-09" db="UniProtKB">
        <authorList>
            <consortium name="Ensembl"/>
        </authorList>
    </citation>
    <scope>IDENTIFICATION</scope>
</reference>
<dbReference type="GO" id="GO:0019814">
    <property type="term" value="C:immunoglobulin complex"/>
    <property type="evidence" value="ECO:0007669"/>
    <property type="project" value="UniProtKB-KW"/>
</dbReference>
<evidence type="ECO:0000256" key="2">
    <source>
        <dbReference type="ARBA" id="ARBA00023130"/>
    </source>
</evidence>
<dbReference type="Ensembl" id="ENSDCDT00010028903.1">
    <property type="protein sequence ID" value="ENSDCDP00010023628.1"/>
    <property type="gene ID" value="ENSDCDG00010014664.1"/>
</dbReference>
<evidence type="ECO:0000256" key="1">
    <source>
        <dbReference type="ARBA" id="ARBA00022859"/>
    </source>
</evidence>
<keyword evidence="2" id="KW-1064">Adaptive immunity</keyword>
<name>A0AAY4BRV7_9TELE</name>